<dbReference type="InterPro" id="IPR002372">
    <property type="entry name" value="PQQ_rpt_dom"/>
</dbReference>
<proteinExistence type="predicted"/>
<dbReference type="EMBL" id="CP109135">
    <property type="protein sequence ID" value="WSD21711.1"/>
    <property type="molecule type" value="Genomic_DNA"/>
</dbReference>
<evidence type="ECO:0000313" key="2">
    <source>
        <dbReference type="EMBL" id="WSD21711.1"/>
    </source>
</evidence>
<sequence length="330" mass="35160">MWKYPREKGSPGAPLSTWAVAGTLAMARPDRVEAYGLTTGDPLWTWQPPDGEVLAHASADAPDGVGVVLHHCHAAGDGDAEHVRLTGLDVGSGRVLWSREQRADALGSVDGHAREVALGGGLIVTARPGHGDEDRDGPPALRTIDARTGALLWERPVPERWGHVSVVRAHPVVVSTEGPGEGAPRRLVVVGGETEREIELPRWAREFGGDVAVVGDTLAVECLGTPTPYGEEDTGSTLNAYSVTTGVLRWTWSSTYGATLSPLAHRGHLVVLNGYGDRATVLDPADGRVVAERALPGYSYRARPAAAGDCLAVVCTAERPTHRLRVFRWK</sequence>
<protein>
    <submittedName>
        <fullName evidence="2">PQQ-binding-like beta-propeller repeat protein</fullName>
    </submittedName>
</protein>
<dbReference type="InterPro" id="IPR015943">
    <property type="entry name" value="WD40/YVTN_repeat-like_dom_sf"/>
</dbReference>
<reference evidence="2 3" key="1">
    <citation type="submission" date="2022-10" db="EMBL/GenBank/DDBJ databases">
        <title>The complete genomes of actinobacterial strains from the NBC collection.</title>
        <authorList>
            <person name="Joergensen T.S."/>
            <person name="Alvarez Arevalo M."/>
            <person name="Sterndorff E.B."/>
            <person name="Faurdal D."/>
            <person name="Vuksanovic O."/>
            <person name="Mourched A.-S."/>
            <person name="Charusanti P."/>
            <person name="Shaw S."/>
            <person name="Blin K."/>
            <person name="Weber T."/>
        </authorList>
    </citation>
    <scope>NUCLEOTIDE SEQUENCE [LARGE SCALE GENOMIC DNA]</scope>
    <source>
        <strain evidence="2 3">NBC 01752</strain>
    </source>
</reference>
<organism evidence="2 3">
    <name type="scientific">Streptomyces phaeochromogenes</name>
    <dbReference type="NCBI Taxonomy" id="1923"/>
    <lineage>
        <taxon>Bacteria</taxon>
        <taxon>Bacillati</taxon>
        <taxon>Actinomycetota</taxon>
        <taxon>Actinomycetes</taxon>
        <taxon>Kitasatosporales</taxon>
        <taxon>Streptomycetaceae</taxon>
        <taxon>Streptomyces</taxon>
        <taxon>Streptomyces phaeochromogenes group</taxon>
    </lineage>
</organism>
<dbReference type="Gene3D" id="2.130.10.10">
    <property type="entry name" value="YVTN repeat-like/Quinoprotein amine dehydrogenase"/>
    <property type="match status" value="2"/>
</dbReference>
<evidence type="ECO:0000259" key="1">
    <source>
        <dbReference type="Pfam" id="PF13360"/>
    </source>
</evidence>
<dbReference type="Pfam" id="PF13360">
    <property type="entry name" value="PQQ_2"/>
    <property type="match status" value="1"/>
</dbReference>
<feature type="domain" description="Pyrrolo-quinoline quinone repeat" evidence="1">
    <location>
        <begin position="142"/>
        <end position="298"/>
    </location>
</feature>
<accession>A0ABZ1HVP2</accession>
<name>A0ABZ1HVP2_STRPH</name>
<dbReference type="SUPFAM" id="SSF50998">
    <property type="entry name" value="Quinoprotein alcohol dehydrogenase-like"/>
    <property type="match status" value="1"/>
</dbReference>
<dbReference type="InterPro" id="IPR011047">
    <property type="entry name" value="Quinoprotein_ADH-like_sf"/>
</dbReference>
<evidence type="ECO:0000313" key="3">
    <source>
        <dbReference type="Proteomes" id="UP001340816"/>
    </source>
</evidence>
<dbReference type="RefSeq" id="WP_326763025.1">
    <property type="nucleotide sequence ID" value="NZ_CP109135.1"/>
</dbReference>
<dbReference type="Proteomes" id="UP001340816">
    <property type="component" value="Chromosome"/>
</dbReference>
<gene>
    <name evidence="2" type="ORF">OHB35_28770</name>
</gene>
<keyword evidence="3" id="KW-1185">Reference proteome</keyword>